<keyword evidence="1 2" id="KW-0378">Hydrolase</keyword>
<protein>
    <recommendedName>
        <fullName evidence="2">Putative phosphoesterase B0X71_12875</fullName>
        <ecNumber evidence="2">3.1.-.-</ecNumber>
    </recommendedName>
</protein>
<dbReference type="EC" id="3.1.-.-" evidence="2"/>
<dbReference type="NCBIfam" id="NF010223">
    <property type="entry name" value="PRK13679.1"/>
    <property type="match status" value="1"/>
</dbReference>
<reference evidence="3 4" key="1">
    <citation type="submission" date="2017-02" db="EMBL/GenBank/DDBJ databases">
        <title>The complete genomic sequence of a novel cold adapted crude oil-degrading bacterium Planococcus qaidamina Y42.</title>
        <authorList>
            <person name="Yang R."/>
        </authorList>
    </citation>
    <scope>NUCLEOTIDE SEQUENCE [LARGE SCALE GENOMIC DNA]</scope>
    <source>
        <strain evidence="3 4">Y42</strain>
    </source>
</reference>
<dbReference type="RefSeq" id="WP_077589793.1">
    <property type="nucleotide sequence ID" value="NZ_CP019640.1"/>
</dbReference>
<dbReference type="EMBL" id="CP019640">
    <property type="protein sequence ID" value="AQQ53895.1"/>
    <property type="molecule type" value="Genomic_DNA"/>
</dbReference>
<sequence>MKYGVAAFPSKEMQDIANSYRKRYDPHYAKITPHMTLKDAFRADDAKIKEIAIEIEKVAKRHSPFMMHVTKVSSFAPVTNTLYLKVEQTPELMSLHEDLHSDFFGGPPQFQYVPHITIAQQLSDSEHADIYGQLKMAGMDHKETIDRFHLLYQLEDGSWQVYETFRLTGEKS</sequence>
<dbReference type="Pfam" id="PF13563">
    <property type="entry name" value="2_5_RNA_ligase2"/>
    <property type="match status" value="1"/>
</dbReference>
<dbReference type="HAMAP" id="MF_01444">
    <property type="entry name" value="2H_phosphoesterase_YjcG"/>
    <property type="match status" value="1"/>
</dbReference>
<dbReference type="InterPro" id="IPR050580">
    <property type="entry name" value="2H_phosphoesterase_YjcG-like"/>
</dbReference>
<feature type="active site" description="Proton acceptor" evidence="2">
    <location>
        <position position="115"/>
    </location>
</feature>
<organism evidence="3 4">
    <name type="scientific">Planococcus lenghuensis</name>
    <dbReference type="NCBI Taxonomy" id="2213202"/>
    <lineage>
        <taxon>Bacteria</taxon>
        <taxon>Bacillati</taxon>
        <taxon>Bacillota</taxon>
        <taxon>Bacilli</taxon>
        <taxon>Bacillales</taxon>
        <taxon>Caryophanaceae</taxon>
        <taxon>Planococcus</taxon>
    </lineage>
</organism>
<name>A0A1Q2L0B5_9BACL</name>
<dbReference type="PANTHER" id="PTHR40037:SF1">
    <property type="entry name" value="PHOSPHOESTERASE SAOUHSC_00951-RELATED"/>
    <property type="match status" value="1"/>
</dbReference>
<feature type="active site" description="Proton donor" evidence="2">
    <location>
        <position position="34"/>
    </location>
</feature>
<evidence type="ECO:0000256" key="2">
    <source>
        <dbReference type="HAMAP-Rule" id="MF_01444"/>
    </source>
</evidence>
<dbReference type="GO" id="GO:0016788">
    <property type="term" value="F:hydrolase activity, acting on ester bonds"/>
    <property type="evidence" value="ECO:0007669"/>
    <property type="project" value="UniProtKB-UniRule"/>
</dbReference>
<feature type="short sequence motif" description="HXTX 1" evidence="2">
    <location>
        <begin position="34"/>
        <end position="37"/>
    </location>
</feature>
<dbReference type="Proteomes" id="UP000188184">
    <property type="component" value="Chromosome"/>
</dbReference>
<evidence type="ECO:0000256" key="1">
    <source>
        <dbReference type="ARBA" id="ARBA00022801"/>
    </source>
</evidence>
<comment type="similarity">
    <text evidence="2">Belongs to the 2H phosphoesterase superfamily. YjcG family.</text>
</comment>
<dbReference type="InterPro" id="IPR022932">
    <property type="entry name" value="YjcG"/>
</dbReference>
<dbReference type="InterPro" id="IPR009097">
    <property type="entry name" value="Cyclic_Pdiesterase"/>
</dbReference>
<keyword evidence="4" id="KW-1185">Reference proteome</keyword>
<dbReference type="SUPFAM" id="SSF55144">
    <property type="entry name" value="LigT-like"/>
    <property type="match status" value="1"/>
</dbReference>
<evidence type="ECO:0000313" key="4">
    <source>
        <dbReference type="Proteomes" id="UP000188184"/>
    </source>
</evidence>
<gene>
    <name evidence="3" type="ORF">B0X71_12875</name>
</gene>
<dbReference type="OrthoDB" id="1524661at2"/>
<feature type="short sequence motif" description="HXTX 2" evidence="2">
    <location>
        <begin position="115"/>
        <end position="118"/>
    </location>
</feature>
<evidence type="ECO:0000313" key="3">
    <source>
        <dbReference type="EMBL" id="AQQ53895.1"/>
    </source>
</evidence>
<dbReference type="Gene3D" id="3.90.1140.10">
    <property type="entry name" value="Cyclic phosphodiesterase"/>
    <property type="match status" value="1"/>
</dbReference>
<dbReference type="KEGG" id="pmar:B0X71_12875"/>
<dbReference type="PANTHER" id="PTHR40037">
    <property type="entry name" value="PHOSPHOESTERASE YJCG-RELATED"/>
    <property type="match status" value="1"/>
</dbReference>
<accession>A0A1Q2L0B5</accession>
<dbReference type="AlphaFoldDB" id="A0A1Q2L0B5"/>
<proteinExistence type="inferred from homology"/>